<proteinExistence type="predicted"/>
<organism evidence="1">
    <name type="scientific">Tanacetum cinerariifolium</name>
    <name type="common">Dalmatian daisy</name>
    <name type="synonym">Chrysanthemum cinerariifolium</name>
    <dbReference type="NCBI Taxonomy" id="118510"/>
    <lineage>
        <taxon>Eukaryota</taxon>
        <taxon>Viridiplantae</taxon>
        <taxon>Streptophyta</taxon>
        <taxon>Embryophyta</taxon>
        <taxon>Tracheophyta</taxon>
        <taxon>Spermatophyta</taxon>
        <taxon>Magnoliopsida</taxon>
        <taxon>eudicotyledons</taxon>
        <taxon>Gunneridae</taxon>
        <taxon>Pentapetalae</taxon>
        <taxon>asterids</taxon>
        <taxon>campanulids</taxon>
        <taxon>Asterales</taxon>
        <taxon>Asteraceae</taxon>
        <taxon>Asteroideae</taxon>
        <taxon>Anthemideae</taxon>
        <taxon>Anthemidinae</taxon>
        <taxon>Tanacetum</taxon>
    </lineage>
</organism>
<protein>
    <submittedName>
        <fullName evidence="1">Uncharacterized protein</fullName>
    </submittedName>
</protein>
<dbReference type="AlphaFoldDB" id="A0A699X916"/>
<name>A0A699X916_TANCI</name>
<sequence length="90" mass="9300">EKTCANAAGLRQLQAQIPQILAANRAGEPRQRGAADLGARGQLVEAGAGAERNVAENQSGDAAFTRAERILASADLVKDVHSDHLGQAEG</sequence>
<feature type="non-terminal residue" evidence="1">
    <location>
        <position position="90"/>
    </location>
</feature>
<evidence type="ECO:0000313" key="1">
    <source>
        <dbReference type="EMBL" id="GFD56642.1"/>
    </source>
</evidence>
<dbReference type="EMBL" id="BKCJ011831862">
    <property type="protein sequence ID" value="GFD56642.1"/>
    <property type="molecule type" value="Genomic_DNA"/>
</dbReference>
<comment type="caution">
    <text evidence="1">The sequence shown here is derived from an EMBL/GenBank/DDBJ whole genome shotgun (WGS) entry which is preliminary data.</text>
</comment>
<feature type="non-terminal residue" evidence="1">
    <location>
        <position position="1"/>
    </location>
</feature>
<reference evidence="1" key="1">
    <citation type="journal article" date="2019" name="Sci. Rep.">
        <title>Draft genome of Tanacetum cinerariifolium, the natural source of mosquito coil.</title>
        <authorList>
            <person name="Yamashiro T."/>
            <person name="Shiraishi A."/>
            <person name="Satake H."/>
            <person name="Nakayama K."/>
        </authorList>
    </citation>
    <scope>NUCLEOTIDE SEQUENCE</scope>
</reference>
<gene>
    <name evidence="1" type="ORF">Tci_928611</name>
</gene>
<accession>A0A699X916</accession>